<feature type="region of interest" description="Disordered" evidence="1">
    <location>
        <begin position="1"/>
        <end position="29"/>
    </location>
</feature>
<organism evidence="2 3">
    <name type="scientific">Hymenobacter arizonensis</name>
    <name type="common">Siccationidurans arizonensis</name>
    <dbReference type="NCBI Taxonomy" id="1227077"/>
    <lineage>
        <taxon>Bacteria</taxon>
        <taxon>Pseudomonadati</taxon>
        <taxon>Bacteroidota</taxon>
        <taxon>Cytophagia</taxon>
        <taxon>Cytophagales</taxon>
        <taxon>Hymenobacteraceae</taxon>
        <taxon>Hymenobacter</taxon>
    </lineage>
</organism>
<dbReference type="Proteomes" id="UP000199029">
    <property type="component" value="Unassembled WGS sequence"/>
</dbReference>
<sequence length="99" mass="10980">MVQSANTEDPTAEDPTAEDRTASNAAEKRKKPGLFLHKLSILSSTGRFVIVSLKLGSTTHKITPFDFKRHAIVRHRALHQALRDTEFLNQKLAVLSSQG</sequence>
<accession>A0A1I6BQI0</accession>
<dbReference type="EMBL" id="FOXS01000011">
    <property type="protein sequence ID" value="SFQ83127.1"/>
    <property type="molecule type" value="Genomic_DNA"/>
</dbReference>
<evidence type="ECO:0000313" key="2">
    <source>
        <dbReference type="EMBL" id="SFQ83127.1"/>
    </source>
</evidence>
<dbReference type="RefSeq" id="WP_092678939.1">
    <property type="nucleotide sequence ID" value="NZ_FOXS01000011.1"/>
</dbReference>
<dbReference type="AlphaFoldDB" id="A0A1I6BQI0"/>
<proteinExistence type="predicted"/>
<name>A0A1I6BQI0_HYMAR</name>
<keyword evidence="3" id="KW-1185">Reference proteome</keyword>
<evidence type="ECO:0000256" key="1">
    <source>
        <dbReference type="SAM" id="MobiDB-lite"/>
    </source>
</evidence>
<protein>
    <submittedName>
        <fullName evidence="2">Uncharacterized protein</fullName>
    </submittedName>
</protein>
<evidence type="ECO:0000313" key="3">
    <source>
        <dbReference type="Proteomes" id="UP000199029"/>
    </source>
</evidence>
<gene>
    <name evidence="2" type="ORF">SAMN04515668_4911</name>
</gene>
<reference evidence="3" key="1">
    <citation type="submission" date="2016-10" db="EMBL/GenBank/DDBJ databases">
        <authorList>
            <person name="Varghese N."/>
            <person name="Submissions S."/>
        </authorList>
    </citation>
    <scope>NUCLEOTIDE SEQUENCE [LARGE SCALE GENOMIC DNA]</scope>
    <source>
        <strain evidence="3">OR362-8,ATCC BAA-1266,JCM 13504</strain>
    </source>
</reference>